<evidence type="ECO:0000256" key="1">
    <source>
        <dbReference type="SAM" id="MobiDB-lite"/>
    </source>
</evidence>
<dbReference type="AlphaFoldDB" id="A0AAV1B6V2"/>
<accession>A0AAV1B6V2</accession>
<feature type="region of interest" description="Disordered" evidence="1">
    <location>
        <begin position="21"/>
        <end position="58"/>
    </location>
</feature>
<evidence type="ECO:0000313" key="3">
    <source>
        <dbReference type="Proteomes" id="UP001157006"/>
    </source>
</evidence>
<reference evidence="2 3" key="1">
    <citation type="submission" date="2023-01" db="EMBL/GenBank/DDBJ databases">
        <authorList>
            <person name="Kreplak J."/>
        </authorList>
    </citation>
    <scope>NUCLEOTIDE SEQUENCE [LARGE SCALE GENOMIC DNA]</scope>
</reference>
<sequence>MQWLLTTMKITLAELGSDARSKLRRHEASTLRSQEPPNDVVDPEAPEAHEEANGPLKSAHARASFLEKLYKDHLERVMDDEDDDMQIEYHWTCALRCYLFFLVDNSIFMDKSATYVDVVYVKYFIELIVIHNYN</sequence>
<keyword evidence="3" id="KW-1185">Reference proteome</keyword>
<organism evidence="2 3">
    <name type="scientific">Vicia faba</name>
    <name type="common">Broad bean</name>
    <name type="synonym">Faba vulgaris</name>
    <dbReference type="NCBI Taxonomy" id="3906"/>
    <lineage>
        <taxon>Eukaryota</taxon>
        <taxon>Viridiplantae</taxon>
        <taxon>Streptophyta</taxon>
        <taxon>Embryophyta</taxon>
        <taxon>Tracheophyta</taxon>
        <taxon>Spermatophyta</taxon>
        <taxon>Magnoliopsida</taxon>
        <taxon>eudicotyledons</taxon>
        <taxon>Gunneridae</taxon>
        <taxon>Pentapetalae</taxon>
        <taxon>rosids</taxon>
        <taxon>fabids</taxon>
        <taxon>Fabales</taxon>
        <taxon>Fabaceae</taxon>
        <taxon>Papilionoideae</taxon>
        <taxon>50 kb inversion clade</taxon>
        <taxon>NPAAA clade</taxon>
        <taxon>Hologalegina</taxon>
        <taxon>IRL clade</taxon>
        <taxon>Fabeae</taxon>
        <taxon>Vicia</taxon>
    </lineage>
</organism>
<protein>
    <submittedName>
        <fullName evidence="2">Uncharacterized protein</fullName>
    </submittedName>
</protein>
<evidence type="ECO:0000313" key="2">
    <source>
        <dbReference type="EMBL" id="CAI8618364.1"/>
    </source>
</evidence>
<name>A0AAV1B6V2_VICFA</name>
<gene>
    <name evidence="2" type="ORF">VFH_VI119360</name>
</gene>
<dbReference type="EMBL" id="OX451741">
    <property type="protein sequence ID" value="CAI8618364.1"/>
    <property type="molecule type" value="Genomic_DNA"/>
</dbReference>
<dbReference type="Proteomes" id="UP001157006">
    <property type="component" value="Chromosome 6"/>
</dbReference>
<proteinExistence type="predicted"/>